<evidence type="ECO:0000313" key="3">
    <source>
        <dbReference type="Proteomes" id="UP000027222"/>
    </source>
</evidence>
<feature type="compositionally biased region" description="Basic residues" evidence="1">
    <location>
        <begin position="174"/>
        <end position="183"/>
    </location>
</feature>
<name>A0A067SML5_GALM3</name>
<gene>
    <name evidence="2" type="ORF">GALMADRAFT_213966</name>
</gene>
<feature type="region of interest" description="Disordered" evidence="1">
    <location>
        <begin position="167"/>
        <end position="187"/>
    </location>
</feature>
<dbReference type="HOGENOM" id="CLU_1261598_0_0_1"/>
<sequence>MAQNLIASMGNDPNIDESKFCMLWNAILNYHFPLDKDYGVSLESSTSASGTKPAYLVVKIARAEEHVVLISGLKKPLEETEAGKEKLTTELVEYIEKRFEETKFSCVYGLGSIGLSWTAFRVDKAGSYNPRILVPWRSNVTSSWAFDTLKDIVSEIHKMTTPHVTSELSQRISVRSRSRTSRKAGRDDGVAERFLTGLVTNQLRKRVTRDTEEEGCSVY</sequence>
<dbReference type="OrthoDB" id="3031389at2759"/>
<dbReference type="EMBL" id="KL142393">
    <property type="protein sequence ID" value="KDR71282.1"/>
    <property type="molecule type" value="Genomic_DNA"/>
</dbReference>
<dbReference type="AlphaFoldDB" id="A0A067SML5"/>
<proteinExistence type="predicted"/>
<evidence type="ECO:0008006" key="4">
    <source>
        <dbReference type="Google" id="ProtNLM"/>
    </source>
</evidence>
<accession>A0A067SML5</accession>
<protein>
    <recommendedName>
        <fullName evidence="4">Fungal-type protein kinase domain-containing protein</fullName>
    </recommendedName>
</protein>
<keyword evidence="3" id="KW-1185">Reference proteome</keyword>
<reference evidence="3" key="1">
    <citation type="journal article" date="2014" name="Proc. Natl. Acad. Sci. U.S.A.">
        <title>Extensive sampling of basidiomycete genomes demonstrates inadequacy of the white-rot/brown-rot paradigm for wood decay fungi.</title>
        <authorList>
            <person name="Riley R."/>
            <person name="Salamov A.A."/>
            <person name="Brown D.W."/>
            <person name="Nagy L.G."/>
            <person name="Floudas D."/>
            <person name="Held B.W."/>
            <person name="Levasseur A."/>
            <person name="Lombard V."/>
            <person name="Morin E."/>
            <person name="Otillar R."/>
            <person name="Lindquist E.A."/>
            <person name="Sun H."/>
            <person name="LaButti K.M."/>
            <person name="Schmutz J."/>
            <person name="Jabbour D."/>
            <person name="Luo H."/>
            <person name="Baker S.E."/>
            <person name="Pisabarro A.G."/>
            <person name="Walton J.D."/>
            <person name="Blanchette R.A."/>
            <person name="Henrissat B."/>
            <person name="Martin F."/>
            <person name="Cullen D."/>
            <person name="Hibbett D.S."/>
            <person name="Grigoriev I.V."/>
        </authorList>
    </citation>
    <scope>NUCLEOTIDE SEQUENCE [LARGE SCALE GENOMIC DNA]</scope>
    <source>
        <strain evidence="3">CBS 339.88</strain>
    </source>
</reference>
<organism evidence="2 3">
    <name type="scientific">Galerina marginata (strain CBS 339.88)</name>
    <dbReference type="NCBI Taxonomy" id="685588"/>
    <lineage>
        <taxon>Eukaryota</taxon>
        <taxon>Fungi</taxon>
        <taxon>Dikarya</taxon>
        <taxon>Basidiomycota</taxon>
        <taxon>Agaricomycotina</taxon>
        <taxon>Agaricomycetes</taxon>
        <taxon>Agaricomycetidae</taxon>
        <taxon>Agaricales</taxon>
        <taxon>Agaricineae</taxon>
        <taxon>Strophariaceae</taxon>
        <taxon>Galerina</taxon>
    </lineage>
</organism>
<dbReference type="Proteomes" id="UP000027222">
    <property type="component" value="Unassembled WGS sequence"/>
</dbReference>
<evidence type="ECO:0000313" key="2">
    <source>
        <dbReference type="EMBL" id="KDR71282.1"/>
    </source>
</evidence>
<evidence type="ECO:0000256" key="1">
    <source>
        <dbReference type="SAM" id="MobiDB-lite"/>
    </source>
</evidence>